<dbReference type="Pfam" id="PF00591">
    <property type="entry name" value="Glycos_transf_3"/>
    <property type="match status" value="1"/>
</dbReference>
<evidence type="ECO:0000256" key="2">
    <source>
        <dbReference type="ARBA" id="ARBA00022679"/>
    </source>
</evidence>
<dbReference type="RefSeq" id="WP_003327039.1">
    <property type="nucleotide sequence ID" value="NC_014639.1"/>
</dbReference>
<dbReference type="SUPFAM" id="SSF52418">
    <property type="entry name" value="Nucleoside phosphorylase/phosphoribosyltransferase catalytic domain"/>
    <property type="match status" value="1"/>
</dbReference>
<accession>A0ABN3ZDE4</accession>
<evidence type="ECO:0000313" key="7">
    <source>
        <dbReference type="EMBL" id="ADP33760.1"/>
    </source>
</evidence>
<keyword evidence="8" id="KW-1185">Reference proteome</keyword>
<feature type="domain" description="Glycosyl transferase family 3" evidence="5">
    <location>
        <begin position="130"/>
        <end position="330"/>
    </location>
</feature>
<dbReference type="Proteomes" id="UP000006867">
    <property type="component" value="Chromosome"/>
</dbReference>
<evidence type="ECO:0000259" key="6">
    <source>
        <dbReference type="Pfam" id="PF02885"/>
    </source>
</evidence>
<evidence type="ECO:0000256" key="3">
    <source>
        <dbReference type="ARBA" id="ARBA00022822"/>
    </source>
</evidence>
<dbReference type="GO" id="GO:0016740">
    <property type="term" value="F:transferase activity"/>
    <property type="evidence" value="ECO:0007669"/>
    <property type="project" value="UniProtKB-KW"/>
</dbReference>
<dbReference type="PANTHER" id="PTHR43285">
    <property type="entry name" value="ANTHRANILATE PHOSPHORIBOSYLTRANSFERASE"/>
    <property type="match status" value="1"/>
</dbReference>
<evidence type="ECO:0000259" key="5">
    <source>
        <dbReference type="Pfam" id="PF00591"/>
    </source>
</evidence>
<name>A0ABN3ZDE4_BACA1</name>
<dbReference type="Pfam" id="PF02885">
    <property type="entry name" value="Glycos_trans_3N"/>
    <property type="match status" value="1"/>
</dbReference>
<dbReference type="InterPro" id="IPR036320">
    <property type="entry name" value="Glycosyl_Trfase_fam3_N_dom_sf"/>
</dbReference>
<evidence type="ECO:0000256" key="4">
    <source>
        <dbReference type="ARBA" id="ARBA00023141"/>
    </source>
</evidence>
<dbReference type="EMBL" id="CP002207">
    <property type="protein sequence ID" value="ADP33760.1"/>
    <property type="molecule type" value="Genomic_DNA"/>
</dbReference>
<dbReference type="PANTHER" id="PTHR43285:SF2">
    <property type="entry name" value="ANTHRANILATE PHOSPHORIBOSYLTRANSFERASE"/>
    <property type="match status" value="1"/>
</dbReference>
<dbReference type="InterPro" id="IPR005940">
    <property type="entry name" value="Anthranilate_Pribosyl_Tfrase"/>
</dbReference>
<dbReference type="Gene3D" id="1.20.970.10">
    <property type="entry name" value="Transferase, Pyrimidine Nucleoside Phosphorylase, Chain C"/>
    <property type="match status" value="1"/>
</dbReference>
<proteinExistence type="predicted"/>
<dbReference type="InterPro" id="IPR035902">
    <property type="entry name" value="Nuc_phospho_transferase"/>
</dbReference>
<dbReference type="Gene3D" id="3.40.1030.10">
    <property type="entry name" value="Nucleoside phosphorylase/phosphoribosyltransferase catalytic domain"/>
    <property type="match status" value="1"/>
</dbReference>
<keyword evidence="3" id="KW-0822">Tryptophan biosynthesis</keyword>
<evidence type="ECO:0000256" key="1">
    <source>
        <dbReference type="ARBA" id="ARBA00022676"/>
    </source>
</evidence>
<sequence>MQQWIKEVARGKRGAKDLSYEQAKLAAETLFSKEATDVQIAAFLIAERIKTETPDELLAITEAMRAGAAVLQLPSDVRNSVIDFSGPYTGRQSFLATIPVSILLAESGIPAFLHSSDALPPKYAISIKAVLDKLGVKTDSSPEQTAKTVRELNIGFASAEIFWQPFSRFRTIRDDIGVRTVLNTAEKLLNYAGAANIMMGAFHRTAIQNIYPVFEKLRYEQAFIVQGAEGSEDVPVHRNSFVFTISGSDMSSFILKPEDYGLKADESAFDKTLTAESQAKKITALLSGNEDPSLDYERKQVLMNAALRYYLFGHTASIEEGAELAKSQLRQKRGLRTLERWISGSY</sequence>
<evidence type="ECO:0000313" key="8">
    <source>
        <dbReference type="Proteomes" id="UP000006867"/>
    </source>
</evidence>
<dbReference type="InterPro" id="IPR017459">
    <property type="entry name" value="Glycosyl_Trfase_fam3_N_dom"/>
</dbReference>
<keyword evidence="4" id="KW-0057">Aromatic amino acid biosynthesis</keyword>
<keyword evidence="2 7" id="KW-0808">Transferase</keyword>
<feature type="domain" description="Glycosyl transferase family 3 N-terminal" evidence="6">
    <location>
        <begin position="3"/>
        <end position="66"/>
    </location>
</feature>
<reference evidence="7 8" key="1">
    <citation type="journal article" date="2011" name="Front. Microbiol.">
        <title>Genomic signatures of strain selection and enhancement in Bacillus atrophaeus var. globigii, a historical biowarfare simulant.</title>
        <authorList>
            <person name="Gibbons H.S."/>
            <person name="Broomall S.M."/>
            <person name="McNew L.A."/>
            <person name="Daligault H."/>
            <person name="Chapman C."/>
            <person name="Bruce D."/>
            <person name="Karavis M."/>
            <person name="Krepps M."/>
            <person name="McGregor P.A."/>
            <person name="Hong C."/>
            <person name="Park K.H."/>
            <person name="Akmal A."/>
            <person name="Feldman A."/>
            <person name="Lin J.S."/>
            <person name="Chang W.E."/>
            <person name="Higgs B.W."/>
            <person name="Demirev P."/>
            <person name="Lindquist J."/>
            <person name="Liem A."/>
            <person name="Fochler E."/>
            <person name="Read T.D."/>
            <person name="Tapia R."/>
            <person name="Johnson S."/>
            <person name="Bishop-Lilly K.A."/>
            <person name="Detter C."/>
            <person name="Han C."/>
            <person name="Sozhamannan S."/>
            <person name="Rosenzweig C.N."/>
            <person name="Skowronski E.W."/>
        </authorList>
    </citation>
    <scope>NUCLEOTIDE SEQUENCE [LARGE SCALE GENOMIC DNA]</scope>
    <source>
        <strain evidence="7 8">1942</strain>
    </source>
</reference>
<keyword evidence="1" id="KW-0328">Glycosyltransferase</keyword>
<dbReference type="SUPFAM" id="SSF47648">
    <property type="entry name" value="Nucleoside phosphorylase/phosphoribosyltransferase N-terminal domain"/>
    <property type="match status" value="1"/>
</dbReference>
<protein>
    <submittedName>
        <fullName evidence="7">Glycosyl transferase family protein</fullName>
    </submittedName>
</protein>
<gene>
    <name evidence="7" type="ordered locus">BATR1942_14190</name>
</gene>
<keyword evidence="3" id="KW-0028">Amino-acid biosynthesis</keyword>
<organism evidence="7 8">
    <name type="scientific">Bacillus atrophaeus (strain 1942)</name>
    <dbReference type="NCBI Taxonomy" id="720555"/>
    <lineage>
        <taxon>Bacteria</taxon>
        <taxon>Bacillati</taxon>
        <taxon>Bacillota</taxon>
        <taxon>Bacilli</taxon>
        <taxon>Bacillales</taxon>
        <taxon>Bacillaceae</taxon>
        <taxon>Bacillus</taxon>
    </lineage>
</organism>
<dbReference type="InterPro" id="IPR000312">
    <property type="entry name" value="Glycosyl_Trfase_fam3"/>
</dbReference>